<protein>
    <recommendedName>
        <fullName evidence="7">Transcriptional regulatory protein</fullName>
    </recommendedName>
</protein>
<evidence type="ECO:0008006" key="7">
    <source>
        <dbReference type="Google" id="ProtNLM"/>
    </source>
</evidence>
<evidence type="ECO:0000256" key="1">
    <source>
        <dbReference type="ARBA" id="ARBA00004173"/>
    </source>
</evidence>
<proteinExistence type="inferred from homology"/>
<dbReference type="Proteomes" id="UP001372834">
    <property type="component" value="Unassembled WGS sequence"/>
</dbReference>
<dbReference type="SUPFAM" id="SSF75625">
    <property type="entry name" value="YebC-like"/>
    <property type="match status" value="1"/>
</dbReference>
<dbReference type="Gene3D" id="1.10.10.200">
    <property type="match status" value="1"/>
</dbReference>
<reference evidence="5 6" key="1">
    <citation type="submission" date="2023-10" db="EMBL/GenBank/DDBJ databases">
        <title>Genomes of two closely related lineages of the louse Polyplax serrata with different host specificities.</title>
        <authorList>
            <person name="Martinu J."/>
            <person name="Tarabai H."/>
            <person name="Stefka J."/>
            <person name="Hypsa V."/>
        </authorList>
    </citation>
    <scope>NUCLEOTIDE SEQUENCE [LARGE SCALE GENOMIC DNA]</scope>
    <source>
        <strain evidence="5">HR10_N</strain>
    </source>
</reference>
<dbReference type="AlphaFoldDB" id="A0AAN8NV23"/>
<name>A0AAN8NV23_POLSC</name>
<evidence type="ECO:0000259" key="4">
    <source>
        <dbReference type="Pfam" id="PF20772"/>
    </source>
</evidence>
<feature type="domain" description="TACO1/YebC-like second and third" evidence="3">
    <location>
        <begin position="119"/>
        <end position="268"/>
    </location>
</feature>
<organism evidence="5 6">
    <name type="scientific">Polyplax serrata</name>
    <name type="common">Common mouse louse</name>
    <dbReference type="NCBI Taxonomy" id="468196"/>
    <lineage>
        <taxon>Eukaryota</taxon>
        <taxon>Metazoa</taxon>
        <taxon>Ecdysozoa</taxon>
        <taxon>Arthropoda</taxon>
        <taxon>Hexapoda</taxon>
        <taxon>Insecta</taxon>
        <taxon>Pterygota</taxon>
        <taxon>Neoptera</taxon>
        <taxon>Paraneoptera</taxon>
        <taxon>Psocodea</taxon>
        <taxon>Troctomorpha</taxon>
        <taxon>Phthiraptera</taxon>
        <taxon>Anoplura</taxon>
        <taxon>Polyplacidae</taxon>
        <taxon>Polyplax</taxon>
    </lineage>
</organism>
<accession>A0AAN8NV23</accession>
<comment type="subcellular location">
    <subcellularLocation>
        <location evidence="1">Mitochondrion</location>
    </subcellularLocation>
</comment>
<dbReference type="InterPro" id="IPR026564">
    <property type="entry name" value="Transcrip_reg_TACO1-like_dom3"/>
</dbReference>
<dbReference type="GO" id="GO:0005739">
    <property type="term" value="C:mitochondrion"/>
    <property type="evidence" value="ECO:0007669"/>
    <property type="project" value="UniProtKB-SubCell"/>
</dbReference>
<dbReference type="EMBL" id="JAWJWE010000036">
    <property type="protein sequence ID" value="KAK6629429.1"/>
    <property type="molecule type" value="Genomic_DNA"/>
</dbReference>
<evidence type="ECO:0000313" key="6">
    <source>
        <dbReference type="Proteomes" id="UP001372834"/>
    </source>
</evidence>
<dbReference type="InterPro" id="IPR048300">
    <property type="entry name" value="TACO1_YebC-like_2nd/3rd_dom"/>
</dbReference>
<dbReference type="InterPro" id="IPR002876">
    <property type="entry name" value="Transcrip_reg_TACO1-like"/>
</dbReference>
<dbReference type="Gene3D" id="3.30.70.980">
    <property type="match status" value="2"/>
</dbReference>
<evidence type="ECO:0000256" key="2">
    <source>
        <dbReference type="ARBA" id="ARBA00008724"/>
    </source>
</evidence>
<dbReference type="InterPro" id="IPR049083">
    <property type="entry name" value="TACO1_YebC_N"/>
</dbReference>
<dbReference type="PANTHER" id="PTHR12532">
    <property type="entry name" value="TRANSLATIONAL ACTIVATOR OF CYTOCHROME C OXIDASE 1"/>
    <property type="match status" value="1"/>
</dbReference>
<sequence>MSSKTYYLSRILLNTFIKPHVTGNFINRIERRWAGHSKWANIKHTKMAKDAMKASLSQKLTKKIILAAKEGDNPAHNHKLKGLMEEAKKLCIPNATIENAIKKAKNLTSEKPFWLIYKGDDLMMAFEMITSNQSQAIAKVNSAFKKSSLFLKHDKHGVEYYEERGLIVAQPQDTSIDYEKAVEDAIMAGAEEVTEIEEKTYLFECPPTYLDNVTKKLEEAGYSIQSSTTEIEFHKNITVNNDVQECVSSFGEKLLSKHEDILRIVDNIKQQ</sequence>
<evidence type="ECO:0000259" key="3">
    <source>
        <dbReference type="Pfam" id="PF01709"/>
    </source>
</evidence>
<comment type="similarity">
    <text evidence="2">Belongs to the TACO1 family.</text>
</comment>
<dbReference type="PANTHER" id="PTHR12532:SF0">
    <property type="entry name" value="TRANSLATIONAL ACTIVATOR OF CYTOCHROME C OXIDASE 1"/>
    <property type="match status" value="1"/>
</dbReference>
<evidence type="ECO:0000313" key="5">
    <source>
        <dbReference type="EMBL" id="KAK6629429.1"/>
    </source>
</evidence>
<dbReference type="Pfam" id="PF20772">
    <property type="entry name" value="TACO1_YebC_N"/>
    <property type="match status" value="1"/>
</dbReference>
<gene>
    <name evidence="5" type="ORF">RUM43_003246</name>
</gene>
<comment type="caution">
    <text evidence="5">The sequence shown here is derived from an EMBL/GenBank/DDBJ whole genome shotgun (WGS) entry which is preliminary data.</text>
</comment>
<dbReference type="FunFam" id="1.10.10.200:FF:000002">
    <property type="entry name" value="Probable transcriptional regulatory protein CLM62_37755"/>
    <property type="match status" value="1"/>
</dbReference>
<feature type="domain" description="TACO1/YebC-like N-terminal" evidence="4">
    <location>
        <begin position="37"/>
        <end position="106"/>
    </location>
</feature>
<dbReference type="InterPro" id="IPR029072">
    <property type="entry name" value="YebC-like"/>
</dbReference>
<dbReference type="InterPro" id="IPR017856">
    <property type="entry name" value="Integrase-like_N"/>
</dbReference>
<dbReference type="Pfam" id="PF01709">
    <property type="entry name" value="Transcrip_reg"/>
    <property type="match status" value="1"/>
</dbReference>